<dbReference type="SMR" id="M9NE98"/>
<dbReference type="AlphaFoldDB" id="M9NE98"/>
<dbReference type="SUPFAM" id="SSF50978">
    <property type="entry name" value="WD40 repeat-like"/>
    <property type="match status" value="1"/>
</dbReference>
<dbReference type="Reactome" id="R-DME-428930">
    <property type="pathway name" value="Thromboxane signalling through TP receptor"/>
</dbReference>
<evidence type="ECO:0000313" key="5">
    <source>
        <dbReference type="EMBL" id="AFH04431.1"/>
    </source>
</evidence>
<dbReference type="AGR" id="FB:FBgn0036460"/>
<dbReference type="InterPro" id="IPR051179">
    <property type="entry name" value="WD_repeat_multifunction"/>
</dbReference>
<dbReference type="STRING" id="7227.FBpp0301081"/>
<dbReference type="DNASU" id="39624"/>
<evidence type="ECO:0007829" key="8">
    <source>
        <dbReference type="PeptideAtlas" id="M9NE98"/>
    </source>
</evidence>
<reference evidence="5 7" key="3">
    <citation type="journal article" date="2002" name="Genome Biol.">
        <title>Annotation of the Drosophila melanogaster euchromatic genome: a systematic review.</title>
        <authorList>
            <person name="Misra S."/>
            <person name="Crosby M.A."/>
            <person name="Mungall C.J."/>
            <person name="Matthews B.B."/>
            <person name="Campbell K.S."/>
            <person name="Hradecky P."/>
            <person name="Huang Y."/>
            <person name="Kaminker J.S."/>
            <person name="Millburn G.H."/>
            <person name="Prochnik S.E."/>
            <person name="Smith C.D."/>
            <person name="Tupy J.L."/>
            <person name="Whitfied E.J."/>
            <person name="Bayraktaroglu L."/>
            <person name="Berman B.P."/>
            <person name="Bettencourt B.R."/>
            <person name="Celniker S.E."/>
            <person name="de Grey A.D."/>
            <person name="Drysdale R.A."/>
            <person name="Harris N.L."/>
            <person name="Richter J."/>
            <person name="Russo S."/>
            <person name="Schroeder A.J."/>
            <person name="Shu S.Q."/>
            <person name="Stapleton M."/>
            <person name="Yamada C."/>
            <person name="Ashburner M."/>
            <person name="Gelbart W.M."/>
            <person name="Rubin G.M."/>
            <person name="Lewis S.E."/>
        </authorList>
    </citation>
    <scope>GENOME REANNOTATION</scope>
    <source>
        <strain evidence="7">Berkeley</strain>
    </source>
</reference>
<dbReference type="PhylomeDB" id="M9NE98"/>
<dbReference type="PROSITE" id="PS00678">
    <property type="entry name" value="WD_REPEATS_1"/>
    <property type="match status" value="2"/>
</dbReference>
<dbReference type="SMART" id="SM00320">
    <property type="entry name" value="WD40"/>
    <property type="match status" value="6"/>
</dbReference>
<dbReference type="PaxDb" id="7227-FBpp0301081"/>
<evidence type="ECO:0000256" key="3">
    <source>
        <dbReference type="PROSITE-ProRule" id="PRU00221"/>
    </source>
</evidence>
<dbReference type="PANTHER" id="PTHR19857">
    <property type="entry name" value="MITOCHONDRIAL DIVISION PROTEIN 1-RELATED"/>
    <property type="match status" value="1"/>
</dbReference>
<keyword evidence="7" id="KW-1185">Reference proteome</keyword>
<evidence type="ECO:0000313" key="6">
    <source>
        <dbReference type="FlyBase" id="FBgn0036460"/>
    </source>
</evidence>
<evidence type="ECO:0000256" key="4">
    <source>
        <dbReference type="SAM" id="MobiDB-lite"/>
    </source>
</evidence>
<dbReference type="KEGG" id="dme:Dmel_CG5114"/>
<sequence>MRDNTPPHRPDFDDGDDELQEIIELEEQPLDEDDDDLEEVTLEQLEARLAMAGGDDDEEEDEEELRDRERIAAITDEATVTFKKHTAPVFACSLHPNYNWAVTGSEDDRAFVWETSTGDVLYEITEHKDTVTETHFSHDGVYLATGDLAGDLFVFKVSEKHDERPILTKIWEYSMSDMSWLFWHRAAHILLAGSDSGEVFVFRIPSGECKILPGQSSRCESGELSGDGKKLFTAYVNGSVKLWDLKSCQVLIDVNESHPMGFGEITHAVVACERESPFYVCAEASGECSSGKGIRYNTSFHNKTIRKMLFCTNNGPVSTIQSEHGIECLAFAPSSADLKLFACGSLDGRISIWDYAKSALRTICENPVPNDAVIRIKWLNDHTILAATSQGNLNAFDARTGILKFTLTGHYYHIYEFVYKPQENLLLTVSEDNTAKIFKVPALGD</sequence>
<gene>
    <name evidence="5" type="primary">Dmel\CG5114</name>
    <name evidence="5 6" type="ORF">CG5114</name>
    <name evidence="5" type="ORF">Dmel_CG5114</name>
</gene>
<keyword evidence="8" id="KW-1267">Proteomics identification</keyword>
<dbReference type="FunCoup" id="M9NE98">
    <property type="interactions" value="2173"/>
</dbReference>
<dbReference type="BioGRID-ORCS" id="39624">
    <property type="hits" value="0 hits in 1 CRISPR screen"/>
</dbReference>
<feature type="repeat" description="WD" evidence="3">
    <location>
        <begin position="212"/>
        <end position="253"/>
    </location>
</feature>
<dbReference type="Reactome" id="R-DME-177929">
    <property type="pathway name" value="Signaling by EGFR"/>
</dbReference>
<feature type="region of interest" description="Disordered" evidence="4">
    <location>
        <begin position="1"/>
        <end position="20"/>
    </location>
</feature>
<reference evidence="5 7" key="9">
    <citation type="journal article" date="2015" name="G3 (Bethesda)">
        <title>Gene Model Annotations for Drosophila melanogaster: Impact of High-Throughput Data.</title>
        <authorList>
            <consortium name="FlyBase Consortium"/>
            <person name="Matthews B.B."/>
            <person name="Dos Santos G."/>
            <person name="Crosby M.A."/>
            <person name="Emmert D.B."/>
            <person name="St Pierre S.E."/>
            <person name="Gramates L.S."/>
            <person name="Zhou P."/>
            <person name="Schroeder A.J."/>
            <person name="Falls K."/>
            <person name="Strelets V."/>
            <person name="Russo S.M."/>
            <person name="Gelbart W.M."/>
            <person name="null"/>
        </authorList>
    </citation>
    <scope>NUCLEOTIDE SEQUENCE [LARGE SCALE GENOMIC DNA]</scope>
    <source>
        <strain evidence="7">Berkeley</strain>
    </source>
</reference>
<dbReference type="FunFam" id="2.130.10.10:FF:001312">
    <property type="entry name" value="AGAP011387-PA"/>
    <property type="match status" value="1"/>
</dbReference>
<dbReference type="InterPro" id="IPR001680">
    <property type="entry name" value="WD40_rpt"/>
</dbReference>
<dbReference type="RefSeq" id="NP_001246760.1">
    <property type="nucleotide sequence ID" value="NM_001259831.2"/>
</dbReference>
<evidence type="ECO:0000256" key="2">
    <source>
        <dbReference type="ARBA" id="ARBA00022737"/>
    </source>
</evidence>
<dbReference type="PROSITE" id="PS50294">
    <property type="entry name" value="WD_REPEATS_REGION"/>
    <property type="match status" value="1"/>
</dbReference>
<feature type="compositionally biased region" description="Basic and acidic residues" evidence="4">
    <location>
        <begin position="1"/>
        <end position="12"/>
    </location>
</feature>
<reference evidence="5 7" key="8">
    <citation type="journal article" date="2007" name="Science">
        <title>Sequence finishing and mapping of Drosophila melanogaster heterochromatin.</title>
        <authorList>
            <person name="Hoskins R.A."/>
            <person name="Carlson J.W."/>
            <person name="Kennedy C."/>
            <person name="Acevedo D."/>
            <person name="Evans-Holm M."/>
            <person name="Frise E."/>
            <person name="Wan K.H."/>
            <person name="Park S."/>
            <person name="Mendez-Lago M."/>
            <person name="Rossi F."/>
            <person name="Villasante A."/>
            <person name="Dimitri P."/>
            <person name="Karpen G.H."/>
            <person name="Celniker S.E."/>
        </authorList>
    </citation>
    <scope>NUCLEOTIDE SEQUENCE [LARGE SCALE GENOMIC DNA]</scope>
    <source>
        <strain evidence="7">Berkeley</strain>
    </source>
</reference>
<dbReference type="PANTHER" id="PTHR19857:SF8">
    <property type="entry name" value="ANGIO-ASSOCIATED MIGRATORY CELL PROTEIN"/>
    <property type="match status" value="1"/>
</dbReference>
<organism evidence="5 7">
    <name type="scientific">Drosophila melanogaster</name>
    <name type="common">Fruit fly</name>
    <dbReference type="NCBI Taxonomy" id="7227"/>
    <lineage>
        <taxon>Eukaryota</taxon>
        <taxon>Metazoa</taxon>
        <taxon>Ecdysozoa</taxon>
        <taxon>Arthropoda</taxon>
        <taxon>Hexapoda</taxon>
        <taxon>Insecta</taxon>
        <taxon>Pterygota</taxon>
        <taxon>Neoptera</taxon>
        <taxon>Endopterygota</taxon>
        <taxon>Diptera</taxon>
        <taxon>Brachycera</taxon>
        <taxon>Muscomorpha</taxon>
        <taxon>Ephydroidea</taxon>
        <taxon>Drosophilidae</taxon>
        <taxon>Drosophila</taxon>
        <taxon>Sophophora</taxon>
    </lineage>
</organism>
<reference evidence="5 7" key="1">
    <citation type="journal article" date="2000" name="Science">
        <title>The genome sequence of Drosophila melanogaster.</title>
        <authorList>
            <person name="Adams M.D."/>
            <person name="Celniker S.E."/>
            <person name="Holt R.A."/>
            <person name="Evans C.A."/>
            <person name="Gocayne J.D."/>
            <person name="Amanatides P.G."/>
            <person name="Scherer S.E."/>
            <person name="Li P.W."/>
            <person name="Hoskins R.A."/>
            <person name="Galle R.F."/>
            <person name="George R.A."/>
            <person name="Lewis S.E."/>
            <person name="Richards S."/>
            <person name="Ashburner M."/>
            <person name="Henderson S.N."/>
            <person name="Sutton G.G."/>
            <person name="Wortman J.R."/>
            <person name="Yandell M.D."/>
            <person name="Zhang Q."/>
            <person name="Chen L.X."/>
            <person name="Brandon R.C."/>
            <person name="Rogers Y.H."/>
            <person name="Blazej R.G."/>
            <person name="Champe M."/>
            <person name="Pfeiffer B.D."/>
            <person name="Wan K.H."/>
            <person name="Doyle C."/>
            <person name="Baxter E.G."/>
            <person name="Helt G."/>
            <person name="Nelson C.R."/>
            <person name="Gabor G.L."/>
            <person name="Abril J.F."/>
            <person name="Agbayani A."/>
            <person name="An H.J."/>
            <person name="Andrews-Pfannkoch C."/>
            <person name="Baldwin D."/>
            <person name="Ballew R.M."/>
            <person name="Basu A."/>
            <person name="Baxendale J."/>
            <person name="Bayraktaroglu L."/>
            <person name="Beasley E.M."/>
            <person name="Beeson K.Y."/>
            <person name="Benos P.V."/>
            <person name="Berman B.P."/>
            <person name="Bhandari D."/>
            <person name="Bolshakov S."/>
            <person name="Borkova D."/>
            <person name="Botchan M.R."/>
            <person name="Bouck J."/>
            <person name="Brokstein P."/>
            <person name="Brottier P."/>
            <person name="Burtis K.C."/>
            <person name="Busam D.A."/>
            <person name="Butler H."/>
            <person name="Cadieu E."/>
            <person name="Center A."/>
            <person name="Chandra I."/>
            <person name="Cherry J.M."/>
            <person name="Cawley S."/>
            <person name="Dahlke C."/>
            <person name="Davenport L.B."/>
            <person name="Davies P."/>
            <person name="de Pablos B."/>
            <person name="Delcher A."/>
            <person name="Deng Z."/>
            <person name="Mays A.D."/>
            <person name="Dew I."/>
            <person name="Dietz S.M."/>
            <person name="Dodson K."/>
            <person name="Doup L.E."/>
            <person name="Downes M."/>
            <person name="Dugan-Rocha S."/>
            <person name="Dunkov B.C."/>
            <person name="Dunn P."/>
            <person name="Durbin K.J."/>
            <person name="Evangelista C.C."/>
            <person name="Ferraz C."/>
            <person name="Ferriera S."/>
            <person name="Fleischmann W."/>
            <person name="Fosler C."/>
            <person name="Gabrielian A.E."/>
            <person name="Garg N.S."/>
            <person name="Gelbart W.M."/>
            <person name="Glasser K."/>
            <person name="Glodek A."/>
            <person name="Gong F."/>
            <person name="Gorrell J.H."/>
            <person name="Gu Z."/>
            <person name="Guan P."/>
            <person name="Harris M."/>
            <person name="Harris N.L."/>
            <person name="Harvey D."/>
            <person name="Heiman T.J."/>
            <person name="Hernandez J.R."/>
            <person name="Houck J."/>
            <person name="Hostin D."/>
            <person name="Houston K.A."/>
            <person name="Howland T.J."/>
            <person name="Wei M.H."/>
            <person name="Ibegwam C."/>
            <person name="Jalali M."/>
            <person name="Kalush F."/>
            <person name="Karpen G.H."/>
            <person name="Ke Z."/>
            <person name="Kennison J.A."/>
            <person name="Ketchum K.A."/>
            <person name="Kimmel B.E."/>
            <person name="Kodira C.D."/>
            <person name="Kraft C."/>
            <person name="Kravitz S."/>
            <person name="Kulp D."/>
            <person name="Lai Z."/>
            <person name="Lasko P."/>
            <person name="Lei Y."/>
            <person name="Levitsky A.A."/>
            <person name="Li J."/>
            <person name="Li Z."/>
            <person name="Liang Y."/>
            <person name="Lin X."/>
            <person name="Liu X."/>
            <person name="Mattei B."/>
            <person name="McIntosh T.C."/>
            <person name="McLeod M.P."/>
            <person name="McPherson D."/>
            <person name="Merkulov G."/>
            <person name="Milshina N.V."/>
            <person name="Mobarry C."/>
            <person name="Morris J."/>
            <person name="Moshrefi A."/>
            <person name="Mount S.M."/>
            <person name="Moy M."/>
            <person name="Murphy B."/>
            <person name="Murphy L."/>
            <person name="Muzny D.M."/>
            <person name="Nelson D.L."/>
            <person name="Nelson D.R."/>
            <person name="Nelson K.A."/>
            <person name="Nixon K."/>
            <person name="Nusskern D.R."/>
            <person name="Pacleb J.M."/>
            <person name="Palazzolo M."/>
            <person name="Pittman G.S."/>
            <person name="Pan S."/>
            <person name="Pollard J."/>
            <person name="Puri V."/>
            <person name="Reese M.G."/>
            <person name="Reinert K."/>
            <person name="Remington K."/>
            <person name="Saunders R.D."/>
            <person name="Scheeler F."/>
            <person name="Shen H."/>
            <person name="Shue B.C."/>
            <person name="Siden-Kiamos I."/>
            <person name="Simpson M."/>
            <person name="Skupski M.P."/>
            <person name="Smith T."/>
            <person name="Spier E."/>
            <person name="Spradling A.C."/>
            <person name="Stapleton M."/>
            <person name="Strong R."/>
            <person name="Sun E."/>
            <person name="Svirskas R."/>
            <person name="Tector C."/>
            <person name="Turner R."/>
            <person name="Venter E."/>
            <person name="Wang A.H."/>
            <person name="Wang X."/>
            <person name="Wang Z.Y."/>
            <person name="Wassarman D.A."/>
            <person name="Weinstock G.M."/>
            <person name="Weissenbach J."/>
            <person name="Williams S.M."/>
            <person name="WoodageT"/>
            <person name="Worley K.C."/>
            <person name="Wu D."/>
            <person name="Yang S."/>
            <person name="Yao Q.A."/>
            <person name="Ye J."/>
            <person name="Yeh R.F."/>
            <person name="Zaveri J.S."/>
            <person name="Zhan M."/>
            <person name="Zhang G."/>
            <person name="Zhao Q."/>
            <person name="Zheng L."/>
            <person name="Zheng X.H."/>
            <person name="Zhong F.N."/>
            <person name="Zhong W."/>
            <person name="Zhou X."/>
            <person name="Zhu S."/>
            <person name="Zhu X."/>
            <person name="Smith H.O."/>
            <person name="Gibbs R.A."/>
            <person name="Myers E.W."/>
            <person name="Rubin G.M."/>
            <person name="Venter J.C."/>
        </authorList>
    </citation>
    <scope>NUCLEOTIDE SEQUENCE [LARGE SCALE GENOMIC DNA]</scope>
    <source>
        <strain evidence="7">Berkeley</strain>
    </source>
</reference>
<dbReference type="eggNOG" id="KOG0296">
    <property type="taxonomic scope" value="Eukaryota"/>
</dbReference>
<dbReference type="InParanoid" id="M9NE98"/>
<reference evidence="5 7" key="7">
    <citation type="journal article" date="2007" name="Science">
        <title>The Release 5.1 annotation of Drosophila melanogaster heterochromatin.</title>
        <authorList>
            <person name="Smith C.D."/>
            <person name="Shu S."/>
            <person name="Mungall C.J."/>
            <person name="Karpen G.H."/>
        </authorList>
    </citation>
    <scope>NUCLEOTIDE SEQUENCE [LARGE SCALE GENOMIC DNA]</scope>
    <source>
        <strain evidence="7">Berkeley</strain>
    </source>
</reference>
<dbReference type="Bgee" id="FBgn0036460">
    <property type="expression patterns" value="Expressed in secondary oocyte and 80 other cell types or tissues"/>
</dbReference>
<protein>
    <submittedName>
        <fullName evidence="5">Uncharacterized protein, isoform B</fullName>
    </submittedName>
</protein>
<dbReference type="OMA" id="SIWDYSK"/>
<dbReference type="Gene3D" id="2.130.10.10">
    <property type="entry name" value="YVTN repeat-like/Quinoprotein amine dehydrogenase"/>
    <property type="match status" value="1"/>
</dbReference>
<dbReference type="Proteomes" id="UP000000803">
    <property type="component" value="Chromosome 3L"/>
</dbReference>
<dbReference type="FlyBase" id="FBgn0036460">
    <property type="gene designation" value="CG5114"/>
</dbReference>
<reference evidence="5 7" key="11">
    <citation type="journal article" date="2015" name="Genome Res.">
        <title>The Release 6 reference sequence of the Drosophila melanogaster genome.</title>
        <authorList>
            <person name="Hoskins R.A."/>
            <person name="Carlson J.W."/>
            <person name="Wan K.H."/>
            <person name="Park S."/>
            <person name="Mendez I."/>
            <person name="Galle S.E."/>
            <person name="Booth B.W."/>
            <person name="Pfeiffer B.D."/>
            <person name="George R.A."/>
            <person name="Svirskas R."/>
            <person name="Krzywinski M."/>
            <person name="Schein J."/>
            <person name="Accardo M.C."/>
            <person name="Damia E."/>
            <person name="Messina G."/>
            <person name="Mendez-Lago M."/>
            <person name="de Pablos B."/>
            <person name="Demakova O.V."/>
            <person name="Andreyeva E.N."/>
            <person name="Boldyreva L.V."/>
            <person name="Marra M."/>
            <person name="Carvalho A.B."/>
            <person name="Dimitri P."/>
            <person name="Villasante A."/>
            <person name="Zhimulev I.F."/>
            <person name="Rubin G.M."/>
            <person name="Karpen G.H."/>
            <person name="Celniker S.E."/>
        </authorList>
    </citation>
    <scope>NUCLEOTIDE SEQUENCE [LARGE SCALE GENOMIC DNA]</scope>
    <source>
        <strain evidence="7">Berkeley</strain>
    </source>
</reference>
<reference evidence="5 7" key="2">
    <citation type="journal article" date="2002" name="Genome Biol.">
        <title>Finishing a whole-genome shotgun: release 3 of the Drosophila melanogaster euchromatic genome sequence.</title>
        <authorList>
            <person name="Celniker S.E."/>
            <person name="Wheeler D.A."/>
            <person name="Kronmiller B."/>
            <person name="Carlson J.W."/>
            <person name="Halpern A."/>
            <person name="Patel S."/>
            <person name="Adams M."/>
            <person name="Champe M."/>
            <person name="Dugan S.P."/>
            <person name="Frise E."/>
            <person name="Hodgson A."/>
            <person name="George R.A."/>
            <person name="Hoskins R.A."/>
            <person name="Laverty T."/>
            <person name="Muzny D.M."/>
            <person name="Nelson C.R."/>
            <person name="Pacleb J.M."/>
            <person name="Park S."/>
            <person name="Pfeiffer B.D."/>
            <person name="Richards S."/>
            <person name="Sodergren E.J."/>
            <person name="Svirskas R."/>
            <person name="Tabor P.E."/>
            <person name="Wan K."/>
            <person name="Stapleton M."/>
            <person name="Sutton G.G."/>
            <person name="Venter C."/>
            <person name="Weinstock G."/>
            <person name="Scherer S.E."/>
            <person name="Myers E.W."/>
            <person name="Gibbs R.A."/>
            <person name="Rubin G.M."/>
        </authorList>
    </citation>
    <scope>NUCLEOTIDE SEQUENCE [LARGE SCALE GENOMIC DNA]</scope>
    <source>
        <strain evidence="7">Berkeley</strain>
    </source>
</reference>
<reference evidence="5 7" key="6">
    <citation type="journal article" date="2005" name="PLoS Comput. Biol.">
        <title>Combined evidence annotation of transposable elements in genome sequences.</title>
        <authorList>
            <person name="Quesneville H."/>
            <person name="Bergman C.M."/>
            <person name="Andrieu O."/>
            <person name="Autard D."/>
            <person name="Nouaud D."/>
            <person name="Ashburner M."/>
            <person name="Anxolabehere D."/>
        </authorList>
    </citation>
    <scope>NUCLEOTIDE SEQUENCE [LARGE SCALE GENOMIC DNA]</scope>
    <source>
        <strain evidence="7">Berkeley</strain>
    </source>
</reference>
<proteinExistence type="evidence at protein level"/>
<dbReference type="ExpressionAtlas" id="M9NE98">
    <property type="expression patterns" value="baseline and differential"/>
</dbReference>
<dbReference type="GeneID" id="39624"/>
<keyword evidence="2" id="KW-0677">Repeat</keyword>
<reference evidence="5 7" key="5">
    <citation type="journal article" date="2002" name="Genome Biol.">
        <title>Heterochromatic sequences in a Drosophila whole-genome shotgun assembly.</title>
        <authorList>
            <person name="Hoskins R.A."/>
            <person name="Smith C.D."/>
            <person name="Carlson J.W."/>
            <person name="Carvalho A.B."/>
            <person name="Halpern A."/>
            <person name="Kaminker J.S."/>
            <person name="Kennedy C."/>
            <person name="Mungall C.J."/>
            <person name="Sullivan B.A."/>
            <person name="Sutton G.G."/>
            <person name="Yasuhara J.C."/>
            <person name="Wakimoto B.T."/>
            <person name="Myers E.W."/>
            <person name="Celniker S.E."/>
            <person name="Rubin G.M."/>
            <person name="Karpen G.H."/>
        </authorList>
    </citation>
    <scope>NUCLEOTIDE SEQUENCE [LARGE SCALE GENOMIC DNA]</scope>
    <source>
        <strain evidence="7">Berkeley</strain>
    </source>
</reference>
<dbReference type="Pfam" id="PF00400">
    <property type="entry name" value="WD40"/>
    <property type="match status" value="4"/>
</dbReference>
<dbReference type="OrthoDB" id="10261640at2759"/>
<keyword evidence="1 3" id="KW-0853">WD repeat</keyword>
<evidence type="ECO:0000313" key="7">
    <source>
        <dbReference type="Proteomes" id="UP000000803"/>
    </source>
</evidence>
<dbReference type="InterPro" id="IPR015943">
    <property type="entry name" value="WD40/YVTN_repeat-like_dom_sf"/>
</dbReference>
<name>M9NE98_DROME</name>
<reference evidence="5 7" key="4">
    <citation type="journal article" date="2002" name="Genome Biol.">
        <title>The transposable elements of the Drosophila melanogaster euchromatin: a genomics perspective.</title>
        <authorList>
            <person name="Kaminker J.S."/>
            <person name="Bergman C.M."/>
            <person name="Kronmiller B."/>
            <person name="Carlson J."/>
            <person name="Svirskas R."/>
            <person name="Patel S."/>
            <person name="Frise E."/>
            <person name="Wheeler D.A."/>
            <person name="Lewis S.E."/>
            <person name="Rubin G.M."/>
            <person name="Ashburner M."/>
            <person name="Celniker S.E."/>
        </authorList>
    </citation>
    <scope>NUCLEOTIDE SEQUENCE [LARGE SCALE GENOMIC DNA]</scope>
    <source>
        <strain evidence="7">Berkeley</strain>
    </source>
</reference>
<feature type="repeat" description="WD" evidence="3">
    <location>
        <begin position="82"/>
        <end position="123"/>
    </location>
</feature>
<accession>M9NE98</accession>
<dbReference type="EMBL" id="AE014296">
    <property type="protein sequence ID" value="AFH04431.1"/>
    <property type="molecule type" value="Genomic_DNA"/>
</dbReference>
<dbReference type="InterPro" id="IPR036322">
    <property type="entry name" value="WD40_repeat_dom_sf"/>
</dbReference>
<dbReference type="VEuPathDB" id="VectorBase:FBgn0036460"/>
<reference evidence="5 7" key="10">
    <citation type="journal article" date="2015" name="G3 (Bethesda)">
        <title>Gene Model Annotations for Drosophila melanogaster: The Rule-Benders.</title>
        <authorList>
            <consortium name="FlyBase Consortium"/>
            <person name="Crosby M.A."/>
            <person name="Gramates L.S."/>
            <person name="Dos Santos G."/>
            <person name="Matthews B.B."/>
            <person name="St Pierre S.E."/>
            <person name="Zhou P."/>
            <person name="Schroeder A.J."/>
            <person name="Falls K."/>
            <person name="Emmert D.B."/>
            <person name="Russo S.M."/>
            <person name="Gelbart W.M."/>
            <person name="null"/>
        </authorList>
    </citation>
    <scope>NUCLEOTIDE SEQUENCE [LARGE SCALE GENOMIC DNA]</scope>
    <source>
        <strain evidence="7">Berkeley</strain>
    </source>
</reference>
<dbReference type="PROSITE" id="PS50082">
    <property type="entry name" value="WD_REPEATS_2"/>
    <property type="match status" value="2"/>
</dbReference>
<dbReference type="InterPro" id="IPR019775">
    <property type="entry name" value="WD40_repeat_CS"/>
</dbReference>
<evidence type="ECO:0000256" key="1">
    <source>
        <dbReference type="ARBA" id="ARBA00022574"/>
    </source>
</evidence>